<feature type="domain" description="Thiolase C-terminal" evidence="10">
    <location>
        <begin position="290"/>
        <end position="410"/>
    </location>
</feature>
<evidence type="ECO:0000259" key="10">
    <source>
        <dbReference type="Pfam" id="PF02803"/>
    </source>
</evidence>
<dbReference type="PROSITE" id="PS00098">
    <property type="entry name" value="THIOLASE_1"/>
    <property type="match status" value="1"/>
</dbReference>
<comment type="caution">
    <text evidence="11">The sequence shown here is derived from an EMBL/GenBank/DDBJ whole genome shotgun (WGS) entry which is preliminary data.</text>
</comment>
<dbReference type="InterPro" id="IPR020617">
    <property type="entry name" value="Thiolase_C"/>
</dbReference>
<dbReference type="NCBIfam" id="TIGR01930">
    <property type="entry name" value="AcCoA-C-Actrans"/>
    <property type="match status" value="1"/>
</dbReference>
<dbReference type="Pfam" id="PF00108">
    <property type="entry name" value="Thiolase_N"/>
    <property type="match status" value="1"/>
</dbReference>
<dbReference type="PANTHER" id="PTHR18919:SF107">
    <property type="entry name" value="ACETYL-COA ACETYLTRANSFERASE, CYTOSOLIC"/>
    <property type="match status" value="1"/>
</dbReference>
<proteinExistence type="inferred from homology"/>
<keyword evidence="4 8" id="KW-0012">Acyltransferase</keyword>
<evidence type="ECO:0000256" key="8">
    <source>
        <dbReference type="RuleBase" id="RU003557"/>
    </source>
</evidence>
<evidence type="ECO:0000313" key="11">
    <source>
        <dbReference type="EMBL" id="MBD8079686.1"/>
    </source>
</evidence>
<dbReference type="InterPro" id="IPR020613">
    <property type="entry name" value="Thiolase_CS"/>
</dbReference>
<keyword evidence="3 8" id="KW-0808">Transferase</keyword>
<dbReference type="PROSITE" id="PS00737">
    <property type="entry name" value="THIOLASE_2"/>
    <property type="match status" value="1"/>
</dbReference>
<evidence type="ECO:0000313" key="12">
    <source>
        <dbReference type="Proteomes" id="UP000610846"/>
    </source>
</evidence>
<keyword evidence="12" id="KW-1185">Reference proteome</keyword>
<gene>
    <name evidence="11" type="ORF">IF651_11525</name>
</gene>
<evidence type="ECO:0000256" key="6">
    <source>
        <dbReference type="ARBA" id="ARBA00040529"/>
    </source>
</evidence>
<dbReference type="InterPro" id="IPR020615">
    <property type="entry name" value="Thiolase_acyl_enz_int_AS"/>
</dbReference>
<dbReference type="Pfam" id="PF02803">
    <property type="entry name" value="Thiolase_C"/>
    <property type="match status" value="1"/>
</dbReference>
<dbReference type="AlphaFoldDB" id="A0A927J0L7"/>
<evidence type="ECO:0000259" key="9">
    <source>
        <dbReference type="Pfam" id="PF00108"/>
    </source>
</evidence>
<evidence type="ECO:0000256" key="7">
    <source>
        <dbReference type="PIRSR" id="PIRSR000429-1"/>
    </source>
</evidence>
<accession>A0A927J0L7</accession>
<dbReference type="RefSeq" id="WP_191829279.1">
    <property type="nucleotide sequence ID" value="NZ_JACYHB010000009.1"/>
</dbReference>
<reference evidence="11" key="1">
    <citation type="journal article" date="2018" name="Curr. Microbiol.">
        <title>Cellulosimicrobium arenosum sp. nov., Isolated from Marine Sediment Sand.</title>
        <authorList>
            <person name="Oh M."/>
            <person name="Kim J.H."/>
            <person name="Yoon J.H."/>
            <person name="Schumann P."/>
            <person name="Kim W."/>
        </authorList>
    </citation>
    <scope>NUCLEOTIDE SEQUENCE</scope>
    <source>
        <strain evidence="11">KCTC 49039</strain>
    </source>
</reference>
<feature type="active site" description="Acyl-thioester intermediate" evidence="7">
    <location>
        <position position="107"/>
    </location>
</feature>
<feature type="domain" description="Thiolase N-terminal" evidence="9">
    <location>
        <begin position="25"/>
        <end position="281"/>
    </location>
</feature>
<dbReference type="PIRSF" id="PIRSF000429">
    <property type="entry name" value="Ac-CoA_Ac_transf"/>
    <property type="match status" value="1"/>
</dbReference>
<dbReference type="Gene3D" id="3.40.47.10">
    <property type="match status" value="1"/>
</dbReference>
<dbReference type="InterPro" id="IPR002155">
    <property type="entry name" value="Thiolase"/>
</dbReference>
<evidence type="ECO:0000256" key="4">
    <source>
        <dbReference type="ARBA" id="ARBA00023315"/>
    </source>
</evidence>
<dbReference type="EMBL" id="JACYHB010000009">
    <property type="protein sequence ID" value="MBD8079686.1"/>
    <property type="molecule type" value="Genomic_DNA"/>
</dbReference>
<dbReference type="InterPro" id="IPR020616">
    <property type="entry name" value="Thiolase_N"/>
</dbReference>
<evidence type="ECO:0000256" key="1">
    <source>
        <dbReference type="ARBA" id="ARBA00010982"/>
    </source>
</evidence>
<dbReference type="CDD" id="cd00751">
    <property type="entry name" value="thiolase"/>
    <property type="match status" value="1"/>
</dbReference>
<dbReference type="PROSITE" id="PS00099">
    <property type="entry name" value="THIOLASE_3"/>
    <property type="match status" value="1"/>
</dbReference>
<protein>
    <recommendedName>
        <fullName evidence="6">Probable acetyl-CoA acetyltransferase</fullName>
        <ecNumber evidence="2">2.3.1.9</ecNumber>
    </recommendedName>
    <alternativeName>
        <fullName evidence="5">Acetoacetyl-CoA thiolase</fullName>
    </alternativeName>
</protein>
<feature type="active site" description="Proton acceptor" evidence="7">
    <location>
        <position position="368"/>
    </location>
</feature>
<dbReference type="GO" id="GO:0003985">
    <property type="term" value="F:acetyl-CoA C-acetyltransferase activity"/>
    <property type="evidence" value="ECO:0007669"/>
    <property type="project" value="UniProtKB-EC"/>
</dbReference>
<reference evidence="11" key="2">
    <citation type="submission" date="2020-09" db="EMBL/GenBank/DDBJ databases">
        <authorList>
            <person name="Yu Y."/>
        </authorList>
    </citation>
    <scope>NUCLEOTIDE SEQUENCE</scope>
    <source>
        <strain evidence="11">KCTC 49039</strain>
    </source>
</reference>
<name>A0A927J0L7_9MICO</name>
<dbReference type="InterPro" id="IPR020610">
    <property type="entry name" value="Thiolase_AS"/>
</dbReference>
<dbReference type="InterPro" id="IPR016039">
    <property type="entry name" value="Thiolase-like"/>
</dbReference>
<dbReference type="Proteomes" id="UP000610846">
    <property type="component" value="Unassembled WGS sequence"/>
</dbReference>
<organism evidence="11 12">
    <name type="scientific">Cellulosimicrobium arenosum</name>
    <dbReference type="NCBI Taxonomy" id="2708133"/>
    <lineage>
        <taxon>Bacteria</taxon>
        <taxon>Bacillati</taxon>
        <taxon>Actinomycetota</taxon>
        <taxon>Actinomycetes</taxon>
        <taxon>Micrococcales</taxon>
        <taxon>Promicromonosporaceae</taxon>
        <taxon>Cellulosimicrobium</taxon>
    </lineage>
</organism>
<evidence type="ECO:0000256" key="5">
    <source>
        <dbReference type="ARBA" id="ARBA00030755"/>
    </source>
</evidence>
<feature type="active site" description="Proton acceptor" evidence="7">
    <location>
        <position position="398"/>
    </location>
</feature>
<sequence>MTQSPVADGGLPTEITPEDEVTPVLLHGARTPFTRFRGALASLSATDLGAHAIRGALTAAGVSAEQVDTVIVGQVIQAGGKQGPARQSSIQAGIGWDVPTVTVNKLCLSGLTAIIDAARLVRTGEASVVVAGGQESMTNAPHLLLGSRAGHAFGDVTMADSITYDGLDDPFTGEVMGELTDRGCATRGIARPEQDAFALRSHQCAAAARDAGRLGEEIAPVSVPQRKGDPVVVEHDEGVRADTSLEALERLRPAFVADGTITAGSSSPLSDGAAAVVVASRAFAKRNGLTWLAEIGAAGQVAGPDSSLHSQPSRAIEAALEREGLAASDLDLVEINEAFAAVALQSIADLGIDADVVNADGGAIALGHPVGASGARLALHLALALRRRGGGVGAAALCGGGGQGDALVLRAG</sequence>
<comment type="similarity">
    <text evidence="1 8">Belongs to the thiolase-like superfamily. Thiolase family.</text>
</comment>
<dbReference type="SUPFAM" id="SSF53901">
    <property type="entry name" value="Thiolase-like"/>
    <property type="match status" value="2"/>
</dbReference>
<evidence type="ECO:0000256" key="3">
    <source>
        <dbReference type="ARBA" id="ARBA00022679"/>
    </source>
</evidence>
<evidence type="ECO:0000256" key="2">
    <source>
        <dbReference type="ARBA" id="ARBA00012705"/>
    </source>
</evidence>
<dbReference type="EC" id="2.3.1.9" evidence="2"/>
<dbReference type="PANTHER" id="PTHR18919">
    <property type="entry name" value="ACETYL-COA C-ACYLTRANSFERASE"/>
    <property type="match status" value="1"/>
</dbReference>